<dbReference type="Proteomes" id="UP001620408">
    <property type="component" value="Unassembled WGS sequence"/>
</dbReference>
<protein>
    <submittedName>
        <fullName evidence="1">Uncharacterized protein</fullName>
    </submittedName>
</protein>
<proteinExistence type="predicted"/>
<organism evidence="1 2">
    <name type="scientific">Dyella koreensis</name>
    <dbReference type="NCBI Taxonomy" id="311235"/>
    <lineage>
        <taxon>Bacteria</taxon>
        <taxon>Pseudomonadati</taxon>
        <taxon>Pseudomonadota</taxon>
        <taxon>Gammaproteobacteria</taxon>
        <taxon>Lysobacterales</taxon>
        <taxon>Rhodanobacteraceae</taxon>
        <taxon>Dyella</taxon>
    </lineage>
</organism>
<name>A0ABW8K5K1_9GAMM</name>
<comment type="caution">
    <text evidence="1">The sequence shown here is derived from an EMBL/GenBank/DDBJ whole genome shotgun (WGS) entry which is preliminary data.</text>
</comment>
<sequence>MEGKGPWPLRFYSHSFGARHFHTQRCQIIYNNNSFTRLTGDKPAGPPPVPNWQDDWSAHYGVVPSDHGGRTFPGPVELWWTSLDGVTHEATLDLDALFKERLILHSLAKDEIPEGWLAGCSRDPISPDILVEVNDRTVSIYMRALVATKEEQIPGNPHSKGRNDLMLAWTHTY</sequence>
<accession>A0ABW8K5K1</accession>
<dbReference type="EMBL" id="JADIKD010000008">
    <property type="protein sequence ID" value="MFK2916759.1"/>
    <property type="molecule type" value="Genomic_DNA"/>
</dbReference>
<keyword evidence="2" id="KW-1185">Reference proteome</keyword>
<gene>
    <name evidence="1" type="ORF">ISS97_05745</name>
</gene>
<evidence type="ECO:0000313" key="1">
    <source>
        <dbReference type="EMBL" id="MFK2916759.1"/>
    </source>
</evidence>
<evidence type="ECO:0000313" key="2">
    <source>
        <dbReference type="Proteomes" id="UP001620408"/>
    </source>
</evidence>
<reference evidence="1 2" key="1">
    <citation type="submission" date="2020-10" db="EMBL/GenBank/DDBJ databases">
        <title>Phylogeny of dyella-like bacteria.</title>
        <authorList>
            <person name="Fu J."/>
        </authorList>
    </citation>
    <scope>NUCLEOTIDE SEQUENCE [LARGE SCALE GENOMIC DNA]</scope>
    <source>
        <strain evidence="1 2">BB4</strain>
    </source>
</reference>